<comment type="similarity">
    <text evidence="2">Belongs to the GSP G family.</text>
</comment>
<evidence type="ECO:0000256" key="10">
    <source>
        <dbReference type="SAM" id="Phobius"/>
    </source>
</evidence>
<reference evidence="13" key="1">
    <citation type="submission" date="2017-08" db="EMBL/GenBank/DDBJ databases">
        <title>A dynamic microbial community with high functional redundancy inhabits the cold, oxic subseafloor aquifer.</title>
        <authorList>
            <person name="Tully B.J."/>
            <person name="Wheat C.G."/>
            <person name="Glazer B.T."/>
            <person name="Huber J.A."/>
        </authorList>
    </citation>
    <scope>NUCLEOTIDE SEQUENCE [LARGE SCALE GENOMIC DNA]</scope>
</reference>
<dbReference type="EMBL" id="NVWI01000011">
    <property type="protein sequence ID" value="PCJ40026.1"/>
    <property type="molecule type" value="Genomic_DNA"/>
</dbReference>
<sequence length="142" mass="15271">MNKTRNIKGFTLVELLVVLAILALIAGIVGPQVLRQFNGAKADTAQLQIKDLSASLDLFLLDMGRYPTTEEGLSALIIQPSGLESWNGPYLRNASVPKDPWAGDYLYQFTPSGTFEQFSLMSYGADLAAGGSGDNADITNTQ</sequence>
<comment type="subcellular location">
    <subcellularLocation>
        <location evidence="1">Cell inner membrane</location>
        <topology evidence="1">Single-pass membrane protein</topology>
    </subcellularLocation>
</comment>
<evidence type="ECO:0000259" key="11">
    <source>
        <dbReference type="Pfam" id="PF08334"/>
    </source>
</evidence>
<dbReference type="NCBIfam" id="TIGR02532">
    <property type="entry name" value="IV_pilin_GFxxxE"/>
    <property type="match status" value="1"/>
</dbReference>
<dbReference type="InterPro" id="IPR012902">
    <property type="entry name" value="N_methyl_site"/>
</dbReference>
<evidence type="ECO:0000256" key="1">
    <source>
        <dbReference type="ARBA" id="ARBA00004377"/>
    </source>
</evidence>
<accession>A0A2A5C9I6</accession>
<evidence type="ECO:0000256" key="9">
    <source>
        <dbReference type="ARBA" id="ARBA00023136"/>
    </source>
</evidence>
<keyword evidence="6" id="KW-0997">Cell inner membrane</keyword>
<keyword evidence="8 10" id="KW-1133">Transmembrane helix</keyword>
<keyword evidence="4" id="KW-1003">Cell membrane</keyword>
<dbReference type="PROSITE" id="PS00409">
    <property type="entry name" value="PROKAR_NTER_METHYL"/>
    <property type="match status" value="1"/>
</dbReference>
<name>A0A2A5C9I6_9GAMM</name>
<comment type="caution">
    <text evidence="12">The sequence shown here is derived from an EMBL/GenBank/DDBJ whole genome shotgun (WGS) entry which is preliminary data.</text>
</comment>
<feature type="transmembrane region" description="Helical" evidence="10">
    <location>
        <begin position="12"/>
        <end position="34"/>
    </location>
</feature>
<evidence type="ECO:0000313" key="12">
    <source>
        <dbReference type="EMBL" id="PCJ40026.1"/>
    </source>
</evidence>
<keyword evidence="9 10" id="KW-0472">Membrane</keyword>
<dbReference type="Pfam" id="PF07963">
    <property type="entry name" value="N_methyl"/>
    <property type="match status" value="1"/>
</dbReference>
<dbReference type="NCBIfam" id="TIGR01710">
    <property type="entry name" value="typeII_sec_gspG"/>
    <property type="match status" value="1"/>
</dbReference>
<evidence type="ECO:0000313" key="13">
    <source>
        <dbReference type="Proteomes" id="UP000228987"/>
    </source>
</evidence>
<dbReference type="GO" id="GO:0015627">
    <property type="term" value="C:type II protein secretion system complex"/>
    <property type="evidence" value="ECO:0007669"/>
    <property type="project" value="InterPro"/>
</dbReference>
<organism evidence="12 13">
    <name type="scientific">SAR86 cluster bacterium</name>
    <dbReference type="NCBI Taxonomy" id="2030880"/>
    <lineage>
        <taxon>Bacteria</taxon>
        <taxon>Pseudomonadati</taxon>
        <taxon>Pseudomonadota</taxon>
        <taxon>Gammaproteobacteria</taxon>
        <taxon>SAR86 cluster</taxon>
    </lineage>
</organism>
<evidence type="ECO:0000256" key="5">
    <source>
        <dbReference type="ARBA" id="ARBA00022481"/>
    </source>
</evidence>
<evidence type="ECO:0000256" key="4">
    <source>
        <dbReference type="ARBA" id="ARBA00022475"/>
    </source>
</evidence>
<dbReference type="InterPro" id="IPR013545">
    <property type="entry name" value="T2SS_protein-GspG_C"/>
</dbReference>
<gene>
    <name evidence="12" type="primary">gspG</name>
    <name evidence="12" type="ORF">COA71_12725</name>
</gene>
<dbReference type="InterPro" id="IPR010054">
    <property type="entry name" value="Type2_sec_GspG"/>
</dbReference>
<keyword evidence="7 10" id="KW-0812">Transmembrane</keyword>
<dbReference type="Pfam" id="PF08334">
    <property type="entry name" value="T2SSG"/>
    <property type="match status" value="1"/>
</dbReference>
<dbReference type="PRINTS" id="PR00813">
    <property type="entry name" value="BCTERIALGSPG"/>
</dbReference>
<keyword evidence="5" id="KW-0488">Methylation</keyword>
<dbReference type="Gene3D" id="3.30.700.10">
    <property type="entry name" value="Glycoprotein, Type 4 Pilin"/>
    <property type="match status" value="1"/>
</dbReference>
<dbReference type="SUPFAM" id="SSF54523">
    <property type="entry name" value="Pili subunits"/>
    <property type="match status" value="1"/>
</dbReference>
<evidence type="ECO:0000256" key="2">
    <source>
        <dbReference type="ARBA" id="ARBA00009984"/>
    </source>
</evidence>
<evidence type="ECO:0000256" key="3">
    <source>
        <dbReference type="ARBA" id="ARBA00020042"/>
    </source>
</evidence>
<dbReference type="AlphaFoldDB" id="A0A2A5C9I6"/>
<dbReference type="GO" id="GO:0005886">
    <property type="term" value="C:plasma membrane"/>
    <property type="evidence" value="ECO:0007669"/>
    <property type="project" value="UniProtKB-SubCell"/>
</dbReference>
<dbReference type="InterPro" id="IPR045584">
    <property type="entry name" value="Pilin-like"/>
</dbReference>
<protein>
    <recommendedName>
        <fullName evidence="3">Type II secretion system core protein G</fullName>
    </recommendedName>
</protein>
<evidence type="ECO:0000256" key="8">
    <source>
        <dbReference type="ARBA" id="ARBA00022989"/>
    </source>
</evidence>
<evidence type="ECO:0000256" key="7">
    <source>
        <dbReference type="ARBA" id="ARBA00022692"/>
    </source>
</evidence>
<dbReference type="Proteomes" id="UP000228987">
    <property type="component" value="Unassembled WGS sequence"/>
</dbReference>
<dbReference type="InterPro" id="IPR000983">
    <property type="entry name" value="Bac_GSPG_pilin"/>
</dbReference>
<feature type="domain" description="Type II secretion system protein GspG C-terminal" evidence="11">
    <location>
        <begin position="32"/>
        <end position="140"/>
    </location>
</feature>
<evidence type="ECO:0000256" key="6">
    <source>
        <dbReference type="ARBA" id="ARBA00022519"/>
    </source>
</evidence>
<dbReference type="GO" id="GO:0015628">
    <property type="term" value="P:protein secretion by the type II secretion system"/>
    <property type="evidence" value="ECO:0007669"/>
    <property type="project" value="InterPro"/>
</dbReference>
<proteinExistence type="inferred from homology"/>